<feature type="signal peptide" evidence="1">
    <location>
        <begin position="1"/>
        <end position="21"/>
    </location>
</feature>
<feature type="chain" id="PRO_5047259458" evidence="1">
    <location>
        <begin position="22"/>
        <end position="272"/>
    </location>
</feature>
<protein>
    <submittedName>
        <fullName evidence="2">Uncharacterized protein</fullName>
    </submittedName>
</protein>
<evidence type="ECO:0000313" key="3">
    <source>
        <dbReference type="Proteomes" id="UP001304671"/>
    </source>
</evidence>
<sequence>MKHVLPIIVFLLLVVACTSTTKDNSNSKVKTDTLASISNEIELPQEKVDTIIDLKDTTFHFSTYSVNVETVDSLEIPNLYSDAAVRENILNNYDNSYKAFKGVEQYLEKTQSMYFKRNGKTLTLSLANGKTKELKDISKDNYDDILYTYEHFFPNINTYLVRGQFYEGNCYMIINRNTGEEKYTIGEIYADPQNQKFIAISEDMEAGYSSNGLQMFEIKNEKFIKKFTIEGGSWGPIALKWIDNSSVIMKVHIWTDEEDYSYPTKFFKLTFQ</sequence>
<dbReference type="Proteomes" id="UP001304671">
    <property type="component" value="Unassembled WGS sequence"/>
</dbReference>
<dbReference type="RefSeq" id="WP_323250477.1">
    <property type="nucleotide sequence ID" value="NZ_JAYFUL010000023.1"/>
</dbReference>
<evidence type="ECO:0000313" key="2">
    <source>
        <dbReference type="EMBL" id="MEA5258983.1"/>
    </source>
</evidence>
<keyword evidence="3" id="KW-1185">Reference proteome</keyword>
<dbReference type="EMBL" id="JAYFUL010000023">
    <property type="protein sequence ID" value="MEA5258983.1"/>
    <property type="molecule type" value="Genomic_DNA"/>
</dbReference>
<gene>
    <name evidence="2" type="ORF">VB264_14400</name>
</gene>
<keyword evidence="1" id="KW-0732">Signal</keyword>
<evidence type="ECO:0000256" key="1">
    <source>
        <dbReference type="SAM" id="SignalP"/>
    </source>
</evidence>
<organism evidence="2 3">
    <name type="scientific">Arcicella aquatica</name>
    <dbReference type="NCBI Taxonomy" id="217141"/>
    <lineage>
        <taxon>Bacteria</taxon>
        <taxon>Pseudomonadati</taxon>
        <taxon>Bacteroidota</taxon>
        <taxon>Cytophagia</taxon>
        <taxon>Cytophagales</taxon>
        <taxon>Flectobacillaceae</taxon>
        <taxon>Arcicella</taxon>
    </lineage>
</organism>
<comment type="caution">
    <text evidence="2">The sequence shown here is derived from an EMBL/GenBank/DDBJ whole genome shotgun (WGS) entry which is preliminary data.</text>
</comment>
<reference evidence="2 3" key="1">
    <citation type="submission" date="2023-12" db="EMBL/GenBank/DDBJ databases">
        <title>Novel species of the genus Arcicella isolated from rivers.</title>
        <authorList>
            <person name="Lu H."/>
        </authorList>
    </citation>
    <scope>NUCLEOTIDE SEQUENCE [LARGE SCALE GENOMIC DNA]</scope>
    <source>
        <strain evidence="2 3">LMG 21963</strain>
    </source>
</reference>
<accession>A0ABU5QPH7</accession>
<dbReference type="PROSITE" id="PS51257">
    <property type="entry name" value="PROKAR_LIPOPROTEIN"/>
    <property type="match status" value="1"/>
</dbReference>
<proteinExistence type="predicted"/>
<name>A0ABU5QPH7_9BACT</name>